<evidence type="ECO:0000313" key="2">
    <source>
        <dbReference type="EMBL" id="MDG3585724.1"/>
    </source>
</evidence>
<feature type="transmembrane region" description="Helical" evidence="1">
    <location>
        <begin position="205"/>
        <end position="225"/>
    </location>
</feature>
<gene>
    <name evidence="2" type="ORF">OSR52_07570</name>
</gene>
<dbReference type="Pfam" id="PF03929">
    <property type="entry name" value="PepSY_TM"/>
    <property type="match status" value="1"/>
</dbReference>
<dbReference type="EMBL" id="JAPMUA010000002">
    <property type="protein sequence ID" value="MDG3585724.1"/>
    <property type="molecule type" value="Genomic_DNA"/>
</dbReference>
<protein>
    <submittedName>
        <fullName evidence="2">PepSY-associated TM helix domain-containing protein</fullName>
    </submittedName>
</protein>
<name>A0ABT6FR20_9FLAO</name>
<evidence type="ECO:0000313" key="3">
    <source>
        <dbReference type="Proteomes" id="UP001153642"/>
    </source>
</evidence>
<accession>A0ABT6FR20</accession>
<organism evidence="2 3">
    <name type="scientific">Galbibacter pacificus</name>
    <dbReference type="NCBI Taxonomy" id="2996052"/>
    <lineage>
        <taxon>Bacteria</taxon>
        <taxon>Pseudomonadati</taxon>
        <taxon>Bacteroidota</taxon>
        <taxon>Flavobacteriia</taxon>
        <taxon>Flavobacteriales</taxon>
        <taxon>Flavobacteriaceae</taxon>
        <taxon>Galbibacter</taxon>
    </lineage>
</organism>
<feature type="transmembrane region" description="Helical" evidence="1">
    <location>
        <begin position="20"/>
        <end position="40"/>
    </location>
</feature>
<dbReference type="RefSeq" id="WP_277899019.1">
    <property type="nucleotide sequence ID" value="NZ_JAPMUA010000002.1"/>
</dbReference>
<dbReference type="PANTHER" id="PTHR34219">
    <property type="entry name" value="IRON-REGULATED INNER MEMBRANE PROTEIN-RELATED"/>
    <property type="match status" value="1"/>
</dbReference>
<reference evidence="2" key="1">
    <citation type="submission" date="2022-11" db="EMBL/GenBank/DDBJ databases">
        <title>High-quality draft genome sequence of Galbibacter sp. strain CMA-7.</title>
        <authorList>
            <person name="Wei L."/>
            <person name="Dong C."/>
            <person name="Shao Z."/>
        </authorList>
    </citation>
    <scope>NUCLEOTIDE SEQUENCE</scope>
    <source>
        <strain evidence="2">CMA-7</strain>
    </source>
</reference>
<keyword evidence="1" id="KW-0472">Membrane</keyword>
<sequence length="377" mass="43545">MAKKKKSLFRKFNDQIHLWLGLISGIVVFIVSITGCFYVFEREIKNAMEPWRTVKAQNKPFVPPSLLLDTANIYMPHIKPTGLTYGSKKGAAAVGYSYFKDDKQYFSVVFLNPYTGAFIKKQQPIGGNEFNFFQFIIDGHRSLWLPYTIGRPIVGICTLIFVILLFTGLIMWWPKKWNKTNLNNSFKVKWNAKFKRLNYDLHNVVGFYALVFSFILAVTGLVWSFEWFGNSLYYITSGGEVKLEHSHPHSDISKAHLYSNDSISALNRAWYMVISQESNMQGMYLSPTPEDKDDAIEIIVYQDSKTYYNRSEYYFDQYSLKPYRVKGDRYEEASFADRLSMLNYDIHIGAVLGLPGKILAFFISLICLFGRDVLTLP</sequence>
<proteinExistence type="predicted"/>
<keyword evidence="3" id="KW-1185">Reference proteome</keyword>
<dbReference type="Proteomes" id="UP001153642">
    <property type="component" value="Unassembled WGS sequence"/>
</dbReference>
<keyword evidence="1" id="KW-1133">Transmembrane helix</keyword>
<dbReference type="InterPro" id="IPR005625">
    <property type="entry name" value="PepSY-ass_TM"/>
</dbReference>
<comment type="caution">
    <text evidence="2">The sequence shown here is derived from an EMBL/GenBank/DDBJ whole genome shotgun (WGS) entry which is preliminary data.</text>
</comment>
<dbReference type="PANTHER" id="PTHR34219:SF3">
    <property type="entry name" value="BLL7967 PROTEIN"/>
    <property type="match status" value="1"/>
</dbReference>
<feature type="transmembrane region" description="Helical" evidence="1">
    <location>
        <begin position="153"/>
        <end position="173"/>
    </location>
</feature>
<keyword evidence="1" id="KW-0812">Transmembrane</keyword>
<feature type="transmembrane region" description="Helical" evidence="1">
    <location>
        <begin position="346"/>
        <end position="369"/>
    </location>
</feature>
<evidence type="ECO:0000256" key="1">
    <source>
        <dbReference type="SAM" id="Phobius"/>
    </source>
</evidence>